<sequence>MSDEKQIRIIEVVPHNPEWKIKYQKEADKIYNIMKEEIVKIHHIGSTSIKGIYAKPIIDILVEVEDINNVDNYNEEMKSLGYIPKGEYGIKGRRFFLKGLYDRTHHVHIFQRANSEIERHINFRDYMIEHKEEAKQYEDLKIELALKFRYDIDSYCEGKDSFIKEIDKKAKLWAKK</sequence>
<proteinExistence type="predicted"/>
<name>A0AAE4FNS6_CLOSG</name>
<dbReference type="PANTHER" id="PTHR34822:SF1">
    <property type="entry name" value="GRPB FAMILY PROTEIN"/>
    <property type="match status" value="1"/>
</dbReference>
<gene>
    <name evidence="1" type="ORF">P9J83_13410</name>
</gene>
<dbReference type="Proteomes" id="UP001182303">
    <property type="component" value="Unassembled WGS sequence"/>
</dbReference>
<dbReference type="Gene3D" id="3.30.460.10">
    <property type="entry name" value="Beta Polymerase, domain 2"/>
    <property type="match status" value="1"/>
</dbReference>
<accession>A0AAE4FNS6</accession>
<evidence type="ECO:0000313" key="2">
    <source>
        <dbReference type="Proteomes" id="UP001182303"/>
    </source>
</evidence>
<evidence type="ECO:0000313" key="1">
    <source>
        <dbReference type="EMBL" id="MDS1004490.1"/>
    </source>
</evidence>
<dbReference type="RefSeq" id="WP_310944047.1">
    <property type="nucleotide sequence ID" value="NZ_JARUIS010000021.1"/>
</dbReference>
<comment type="caution">
    <text evidence="1">The sequence shown here is derived from an EMBL/GenBank/DDBJ whole genome shotgun (WGS) entry which is preliminary data.</text>
</comment>
<dbReference type="Pfam" id="PF04229">
    <property type="entry name" value="GrpB"/>
    <property type="match status" value="1"/>
</dbReference>
<organism evidence="1 2">
    <name type="scientific">Clostridium sporogenes</name>
    <dbReference type="NCBI Taxonomy" id="1509"/>
    <lineage>
        <taxon>Bacteria</taxon>
        <taxon>Bacillati</taxon>
        <taxon>Bacillota</taxon>
        <taxon>Clostridia</taxon>
        <taxon>Eubacteriales</taxon>
        <taxon>Clostridiaceae</taxon>
        <taxon>Clostridium</taxon>
    </lineage>
</organism>
<dbReference type="SUPFAM" id="SSF81301">
    <property type="entry name" value="Nucleotidyltransferase"/>
    <property type="match status" value="1"/>
</dbReference>
<dbReference type="PANTHER" id="PTHR34822">
    <property type="entry name" value="GRPB DOMAIN PROTEIN (AFU_ORTHOLOGUE AFUA_1G01530)"/>
    <property type="match status" value="1"/>
</dbReference>
<reference evidence="1" key="1">
    <citation type="submission" date="2023-04" db="EMBL/GenBank/DDBJ databases">
        <title>Assessment of the microbiological origin of a defect in Grana Padano cheese.</title>
        <authorList>
            <person name="Zago M."/>
            <person name="Rossetti L."/>
            <person name="Bonvini B."/>
            <person name="Carminati D."/>
            <person name="Giraffa G."/>
        </authorList>
    </citation>
    <scope>NUCLEOTIDE SEQUENCE</scope>
    <source>
        <strain evidence="1">4990</strain>
    </source>
</reference>
<protein>
    <submittedName>
        <fullName evidence="1">GrpB family protein</fullName>
    </submittedName>
</protein>
<dbReference type="AlphaFoldDB" id="A0AAE4FNS6"/>
<dbReference type="InterPro" id="IPR007344">
    <property type="entry name" value="GrpB/CoaE"/>
</dbReference>
<dbReference type="InterPro" id="IPR043519">
    <property type="entry name" value="NT_sf"/>
</dbReference>
<dbReference type="EMBL" id="JARUIS010000021">
    <property type="protein sequence ID" value="MDS1004490.1"/>
    <property type="molecule type" value="Genomic_DNA"/>
</dbReference>